<reference evidence="2" key="2">
    <citation type="submission" date="2021-01" db="EMBL/GenBank/DDBJ databases">
        <authorList>
            <person name="Schikora-Tamarit M.A."/>
        </authorList>
    </citation>
    <scope>NUCLEOTIDE SEQUENCE</scope>
    <source>
        <strain evidence="2">CBS2887</strain>
    </source>
</reference>
<keyword evidence="3" id="KW-1185">Reference proteome</keyword>
<organism evidence="2 3">
    <name type="scientific">Wickerhamomyces pijperi</name>
    <name type="common">Yeast</name>
    <name type="synonym">Pichia pijperi</name>
    <dbReference type="NCBI Taxonomy" id="599730"/>
    <lineage>
        <taxon>Eukaryota</taxon>
        <taxon>Fungi</taxon>
        <taxon>Dikarya</taxon>
        <taxon>Ascomycota</taxon>
        <taxon>Saccharomycotina</taxon>
        <taxon>Saccharomycetes</taxon>
        <taxon>Phaffomycetales</taxon>
        <taxon>Wickerhamomycetaceae</taxon>
        <taxon>Wickerhamomyces</taxon>
    </lineage>
</organism>
<protein>
    <recommendedName>
        <fullName evidence="4">Secreted protein</fullName>
    </recommendedName>
</protein>
<feature type="chain" id="PRO_5040248013" description="Secreted protein" evidence="1">
    <location>
        <begin position="25"/>
        <end position="111"/>
    </location>
</feature>
<reference evidence="2" key="1">
    <citation type="journal article" date="2021" name="Open Biol.">
        <title>Shared evolutionary footprints suggest mitochondrial oxidative damage underlies multiple complex I losses in fungi.</title>
        <authorList>
            <person name="Schikora-Tamarit M.A."/>
            <person name="Marcet-Houben M."/>
            <person name="Nosek J."/>
            <person name="Gabaldon T."/>
        </authorList>
    </citation>
    <scope>NUCLEOTIDE SEQUENCE</scope>
    <source>
        <strain evidence="2">CBS2887</strain>
    </source>
</reference>
<dbReference type="EMBL" id="JAEUBG010003411">
    <property type="protein sequence ID" value="KAH3682793.1"/>
    <property type="molecule type" value="Genomic_DNA"/>
</dbReference>
<evidence type="ECO:0000313" key="3">
    <source>
        <dbReference type="Proteomes" id="UP000774326"/>
    </source>
</evidence>
<evidence type="ECO:0000256" key="1">
    <source>
        <dbReference type="SAM" id="SignalP"/>
    </source>
</evidence>
<proteinExistence type="predicted"/>
<evidence type="ECO:0008006" key="4">
    <source>
        <dbReference type="Google" id="ProtNLM"/>
    </source>
</evidence>
<gene>
    <name evidence="2" type="ORF">WICPIJ_006252</name>
</gene>
<sequence>MTSSVEDLLAACVVFFFFLGRATSSEAPVLKAADSLAKRTSLVASLATSFNSSGVKAEAPPLGKETSDESKMDFSGALVLSSLVSGDSFLLLSASLCLLLLDMAECDKCYE</sequence>
<keyword evidence="1" id="KW-0732">Signal</keyword>
<dbReference type="Proteomes" id="UP000774326">
    <property type="component" value="Unassembled WGS sequence"/>
</dbReference>
<feature type="signal peptide" evidence="1">
    <location>
        <begin position="1"/>
        <end position="24"/>
    </location>
</feature>
<comment type="caution">
    <text evidence="2">The sequence shown here is derived from an EMBL/GenBank/DDBJ whole genome shotgun (WGS) entry which is preliminary data.</text>
</comment>
<accession>A0A9P8Q2H6</accession>
<evidence type="ECO:0000313" key="2">
    <source>
        <dbReference type="EMBL" id="KAH3682793.1"/>
    </source>
</evidence>
<dbReference type="AlphaFoldDB" id="A0A9P8Q2H6"/>
<name>A0A9P8Q2H6_WICPI</name>